<proteinExistence type="predicted"/>
<evidence type="ECO:0000313" key="1">
    <source>
        <dbReference type="EMBL" id="QWM90215.1"/>
    </source>
</evidence>
<dbReference type="RefSeq" id="YP_010359787.1">
    <property type="nucleotide sequence ID" value="NC_062777.1"/>
</dbReference>
<keyword evidence="2" id="KW-1185">Reference proteome</keyword>
<gene>
    <name evidence="1" type="primary">gp_23148</name>
</gene>
<protein>
    <submittedName>
        <fullName evidence="1">Uncharacterized protein</fullName>
    </submittedName>
</protein>
<reference evidence="1 2" key="1">
    <citation type="submission" date="2021-04" db="EMBL/GenBank/DDBJ databases">
        <authorList>
            <person name="Shkoporov A.N."/>
            <person name="Stockdale S.R."/>
            <person name="Guerin E."/>
            <person name="Ross R.P."/>
            <person name="Hill C."/>
        </authorList>
    </citation>
    <scope>NUCLEOTIDE SEQUENCE [LARGE SCALE GENOMIC DNA]</scope>
    <source>
        <strain evidence="2">cr25_1</strain>
    </source>
</reference>
<dbReference type="KEGG" id="vg:75690838"/>
<name>A0AAE7S1V6_9CAUD</name>
<accession>A0AAE7S1V6</accession>
<dbReference type="Proteomes" id="UP000827441">
    <property type="component" value="Segment"/>
</dbReference>
<sequence>MDSIQLKIAKIQAGAYNINDICDVKHSLCNIQVSSGRAIVAMKYKMSPLEVTDVMKVDREVPKSIYVIALPVDSDIDSLGHEVILDMSYGAKGVALSSKITNLENKLVDVLGGEGNIKVVDGRPVLDSRSKIIIGEDGKVEFWECNLINLNQIGGVIY</sequence>
<organism evidence="1 2">
    <name type="scientific">uncultured phage cr25_1</name>
    <dbReference type="NCBI Taxonomy" id="2986395"/>
    <lineage>
        <taxon>Viruses</taxon>
        <taxon>Duplodnaviria</taxon>
        <taxon>Heunggongvirae</taxon>
        <taxon>Uroviricota</taxon>
        <taxon>Caudoviricetes</taxon>
        <taxon>Crassvirales</taxon>
        <taxon>Crevaviridae</taxon>
        <taxon>Coarsevirinae</taxon>
        <taxon>Junduvirus</taxon>
        <taxon>Junduvirus copri</taxon>
    </lineage>
</organism>
<dbReference type="GeneID" id="75690838"/>
<evidence type="ECO:0000313" key="2">
    <source>
        <dbReference type="Proteomes" id="UP000827441"/>
    </source>
</evidence>
<dbReference type="EMBL" id="MZ130487">
    <property type="protein sequence ID" value="QWM90215.1"/>
    <property type="molecule type" value="Genomic_DNA"/>
</dbReference>